<keyword evidence="3" id="KW-1185">Reference proteome</keyword>
<evidence type="ECO:0000256" key="1">
    <source>
        <dbReference type="SAM" id="Phobius"/>
    </source>
</evidence>
<reference evidence="2 3" key="1">
    <citation type="submission" date="2016-03" db="EMBL/GenBank/DDBJ databases">
        <authorList>
            <person name="Sant'Anna F.H."/>
            <person name="Ambrosini A."/>
            <person name="Souza R."/>
            <person name="Bach E."/>
            <person name="Fernandes G."/>
            <person name="Balsanelli E."/>
            <person name="Baura V.A."/>
            <person name="Souza E.M."/>
            <person name="Passaglia L."/>
        </authorList>
    </citation>
    <scope>NUCLEOTIDE SEQUENCE [LARGE SCALE GENOMIC DNA]</scope>
    <source>
        <strain evidence="2 3">P26E</strain>
    </source>
</reference>
<comment type="caution">
    <text evidence="2">The sequence shown here is derived from an EMBL/GenBank/DDBJ whole genome shotgun (WGS) entry which is preliminary data.</text>
</comment>
<evidence type="ECO:0000313" key="3">
    <source>
        <dbReference type="Proteomes" id="UP000186058"/>
    </source>
</evidence>
<proteinExistence type="predicted"/>
<feature type="transmembrane region" description="Helical" evidence="1">
    <location>
        <begin position="6"/>
        <end position="33"/>
    </location>
</feature>
<feature type="transmembrane region" description="Helical" evidence="1">
    <location>
        <begin position="45"/>
        <end position="63"/>
    </location>
</feature>
<organism evidence="2 3">
    <name type="scientific">Paenibacillus helianthi</name>
    <dbReference type="NCBI Taxonomy" id="1349432"/>
    <lineage>
        <taxon>Bacteria</taxon>
        <taxon>Bacillati</taxon>
        <taxon>Bacillota</taxon>
        <taxon>Bacilli</taxon>
        <taxon>Bacillales</taxon>
        <taxon>Paenibacillaceae</taxon>
        <taxon>Paenibacillus</taxon>
    </lineage>
</organism>
<name>A0ABX3EQH9_9BACL</name>
<keyword evidence="1" id="KW-0812">Transmembrane</keyword>
<protein>
    <submittedName>
        <fullName evidence="2">Uncharacterized protein</fullName>
    </submittedName>
</protein>
<evidence type="ECO:0000313" key="2">
    <source>
        <dbReference type="EMBL" id="OKP85475.1"/>
    </source>
</evidence>
<gene>
    <name evidence="2" type="ORF">A3844_16210</name>
</gene>
<keyword evidence="1" id="KW-1133">Transmembrane helix</keyword>
<keyword evidence="1" id="KW-0472">Membrane</keyword>
<accession>A0ABX3EQH9</accession>
<sequence>MISEYILSLALMSIILLPMNLIGEGISLGFLFTRLFTRKNWRFQTIGLIMINLFIIGVVLLEMSKESHAEFFM</sequence>
<dbReference type="EMBL" id="LVWI01000044">
    <property type="protein sequence ID" value="OKP85475.1"/>
    <property type="molecule type" value="Genomic_DNA"/>
</dbReference>
<dbReference type="Proteomes" id="UP000186058">
    <property type="component" value="Unassembled WGS sequence"/>
</dbReference>